<evidence type="ECO:0000313" key="4">
    <source>
        <dbReference type="Proteomes" id="UP000325307"/>
    </source>
</evidence>
<sequence>MTKNPVAIVTGGGTGIGAATAAVLRAQEWDVVVCGRRPETLENVARSTGAIPVVADAASAEDVDRLVETTLERFGSIDGLVLNAGIVRPGTVGELATDDWDAMVRTNLTGPFLLAKAALPHLIATGGSIVGIASAAALRASAGIPGYNATKAALTMLMQSIAVDYGPSGVRANAVCPGWTRTEMADLEMEEYGAELGLEREQAYSVATAFVPSRRPAEAEEVGNIVAWLLSKHASYVNAAVIPVDGGMVALDPGSLALDPRVTMSDVSSHQSSRP</sequence>
<dbReference type="InterPro" id="IPR050259">
    <property type="entry name" value="SDR"/>
</dbReference>
<dbReference type="InterPro" id="IPR002347">
    <property type="entry name" value="SDR_fam"/>
</dbReference>
<protein>
    <submittedName>
        <fullName evidence="3">3-oxoacyl-ACP reductase</fullName>
    </submittedName>
</protein>
<dbReference type="InterPro" id="IPR020904">
    <property type="entry name" value="Sc_DH/Rdtase_CS"/>
</dbReference>
<name>A0A5A7NUL5_9MICC</name>
<dbReference type="AlphaFoldDB" id="A0A5A7NUL5"/>
<dbReference type="PANTHER" id="PTHR42879:SF2">
    <property type="entry name" value="3-OXOACYL-[ACYL-CARRIER-PROTEIN] REDUCTASE FABG"/>
    <property type="match status" value="1"/>
</dbReference>
<gene>
    <name evidence="3" type="ORF">NCCP1664_29340</name>
</gene>
<dbReference type="FunFam" id="3.40.50.720:FF:000084">
    <property type="entry name" value="Short-chain dehydrogenase reductase"/>
    <property type="match status" value="1"/>
</dbReference>
<dbReference type="Pfam" id="PF13561">
    <property type="entry name" value="adh_short_C2"/>
    <property type="match status" value="1"/>
</dbReference>
<dbReference type="RefSeq" id="WP_149958025.1">
    <property type="nucleotide sequence ID" value="NZ_BKDJ01000027.1"/>
</dbReference>
<dbReference type="EMBL" id="BKDJ01000027">
    <property type="protein sequence ID" value="GER24439.1"/>
    <property type="molecule type" value="Genomic_DNA"/>
</dbReference>
<evidence type="ECO:0000256" key="1">
    <source>
        <dbReference type="ARBA" id="ARBA00006484"/>
    </source>
</evidence>
<keyword evidence="4" id="KW-1185">Reference proteome</keyword>
<evidence type="ECO:0000256" key="2">
    <source>
        <dbReference type="ARBA" id="ARBA00023002"/>
    </source>
</evidence>
<organism evidence="3 4">
    <name type="scientific">Zafaria cholistanensis</name>
    <dbReference type="NCBI Taxonomy" id="1682741"/>
    <lineage>
        <taxon>Bacteria</taxon>
        <taxon>Bacillati</taxon>
        <taxon>Actinomycetota</taxon>
        <taxon>Actinomycetes</taxon>
        <taxon>Micrococcales</taxon>
        <taxon>Micrococcaceae</taxon>
        <taxon>Zafaria</taxon>
    </lineage>
</organism>
<dbReference type="PRINTS" id="PR00081">
    <property type="entry name" value="GDHRDH"/>
</dbReference>
<dbReference type="Gene3D" id="3.40.50.720">
    <property type="entry name" value="NAD(P)-binding Rossmann-like Domain"/>
    <property type="match status" value="1"/>
</dbReference>
<comment type="similarity">
    <text evidence="1">Belongs to the short-chain dehydrogenases/reductases (SDR) family.</text>
</comment>
<dbReference type="InterPro" id="IPR036291">
    <property type="entry name" value="NAD(P)-bd_dom_sf"/>
</dbReference>
<dbReference type="GO" id="GO:0032787">
    <property type="term" value="P:monocarboxylic acid metabolic process"/>
    <property type="evidence" value="ECO:0007669"/>
    <property type="project" value="UniProtKB-ARBA"/>
</dbReference>
<reference evidence="3 4" key="1">
    <citation type="submission" date="2019-09" db="EMBL/GenBank/DDBJ databases">
        <title>Arthrobacter zafarii sp. nov., a moderately thermotolerant and halotolerant actinobacterium isolated from Cholistan desert soil of Pakistan.</title>
        <authorList>
            <person name="Amin A."/>
            <person name="Ahmed I."/>
            <person name="Khalid N."/>
            <person name="Schumann P."/>
            <person name="Busse H.J."/>
            <person name="Khan I.U."/>
            <person name="Li S."/>
            <person name="Li W.J."/>
        </authorList>
    </citation>
    <scope>NUCLEOTIDE SEQUENCE [LARGE SCALE GENOMIC DNA]</scope>
    <source>
        <strain evidence="3 4">NCCP-1664</strain>
    </source>
</reference>
<dbReference type="GO" id="GO:0016491">
    <property type="term" value="F:oxidoreductase activity"/>
    <property type="evidence" value="ECO:0007669"/>
    <property type="project" value="UniProtKB-KW"/>
</dbReference>
<dbReference type="PROSITE" id="PS00061">
    <property type="entry name" value="ADH_SHORT"/>
    <property type="match status" value="1"/>
</dbReference>
<dbReference type="CDD" id="cd05233">
    <property type="entry name" value="SDR_c"/>
    <property type="match status" value="1"/>
</dbReference>
<comment type="caution">
    <text evidence="3">The sequence shown here is derived from an EMBL/GenBank/DDBJ whole genome shotgun (WGS) entry which is preliminary data.</text>
</comment>
<dbReference type="OrthoDB" id="517007at2"/>
<proteinExistence type="inferred from homology"/>
<evidence type="ECO:0000313" key="3">
    <source>
        <dbReference type="EMBL" id="GER24439.1"/>
    </source>
</evidence>
<dbReference type="Proteomes" id="UP000325307">
    <property type="component" value="Unassembled WGS sequence"/>
</dbReference>
<keyword evidence="2" id="KW-0560">Oxidoreductase</keyword>
<dbReference type="PANTHER" id="PTHR42879">
    <property type="entry name" value="3-OXOACYL-(ACYL-CARRIER-PROTEIN) REDUCTASE"/>
    <property type="match status" value="1"/>
</dbReference>
<dbReference type="PRINTS" id="PR00080">
    <property type="entry name" value="SDRFAMILY"/>
</dbReference>
<dbReference type="SUPFAM" id="SSF51735">
    <property type="entry name" value="NAD(P)-binding Rossmann-fold domains"/>
    <property type="match status" value="1"/>
</dbReference>
<accession>A0A5A7NUL5</accession>